<dbReference type="RefSeq" id="WP_364207702.1">
    <property type="nucleotide sequence ID" value="NZ_JBCGDC010000092.1"/>
</dbReference>
<dbReference type="EMBL" id="JBCGDC010000092">
    <property type="protein sequence ID" value="MFB6396439.1"/>
    <property type="molecule type" value="Genomic_DNA"/>
</dbReference>
<sequence>MIRRALLALALAAATVVALPAAPAQARYCQMNHWCTTLYYTDGSLTTAVGGVYVECDGYQFQWGEWTPFVTFEEHPCSPQW</sequence>
<feature type="chain" id="PRO_5046869587" evidence="1">
    <location>
        <begin position="27"/>
        <end position="81"/>
    </location>
</feature>
<evidence type="ECO:0000313" key="3">
    <source>
        <dbReference type="Proteomes" id="UP001582793"/>
    </source>
</evidence>
<reference evidence="2 3" key="1">
    <citation type="submission" date="2024-04" db="EMBL/GenBank/DDBJ databases">
        <title>Polymorphospora sp. isolated from Baiyangdian Lake in Xiong'an New Area.</title>
        <authorList>
            <person name="Zhang X."/>
            <person name="Liu J."/>
        </authorList>
    </citation>
    <scope>NUCLEOTIDE SEQUENCE [LARGE SCALE GENOMIC DNA]</scope>
    <source>
        <strain evidence="2 3">2-325</strain>
    </source>
</reference>
<dbReference type="InterPro" id="IPR046256">
    <property type="entry name" value="DUF6289"/>
</dbReference>
<comment type="caution">
    <text evidence="2">The sequence shown here is derived from an EMBL/GenBank/DDBJ whole genome shotgun (WGS) entry which is preliminary data.</text>
</comment>
<proteinExistence type="predicted"/>
<name>A0ABV5CXF1_9ACTN</name>
<gene>
    <name evidence="2" type="ORF">AAFH96_25525</name>
</gene>
<evidence type="ECO:0000256" key="1">
    <source>
        <dbReference type="SAM" id="SignalP"/>
    </source>
</evidence>
<keyword evidence="3" id="KW-1185">Reference proteome</keyword>
<organism evidence="2 3">
    <name type="scientific">Polymorphospora lycopeni</name>
    <dbReference type="NCBI Taxonomy" id="3140240"/>
    <lineage>
        <taxon>Bacteria</taxon>
        <taxon>Bacillati</taxon>
        <taxon>Actinomycetota</taxon>
        <taxon>Actinomycetes</taxon>
        <taxon>Micromonosporales</taxon>
        <taxon>Micromonosporaceae</taxon>
        <taxon>Polymorphospora</taxon>
    </lineage>
</organism>
<dbReference type="Proteomes" id="UP001582793">
    <property type="component" value="Unassembled WGS sequence"/>
</dbReference>
<dbReference type="Pfam" id="PF19806">
    <property type="entry name" value="DUF6289"/>
    <property type="match status" value="1"/>
</dbReference>
<feature type="signal peptide" evidence="1">
    <location>
        <begin position="1"/>
        <end position="26"/>
    </location>
</feature>
<evidence type="ECO:0000313" key="2">
    <source>
        <dbReference type="EMBL" id="MFB6396439.1"/>
    </source>
</evidence>
<accession>A0ABV5CXF1</accession>
<protein>
    <submittedName>
        <fullName evidence="2">DUF6289 family protein</fullName>
    </submittedName>
</protein>
<keyword evidence="1" id="KW-0732">Signal</keyword>